<feature type="region of interest" description="Disordered" evidence="1">
    <location>
        <begin position="1"/>
        <end position="41"/>
    </location>
</feature>
<protein>
    <submittedName>
        <fullName evidence="2">Uncharacterized protein</fullName>
    </submittedName>
</protein>
<reference evidence="2 3" key="1">
    <citation type="submission" date="2014-01" db="EMBL/GenBank/DDBJ databases">
        <authorList>
            <person name="Zelazny A."/>
            <person name="Olivier K."/>
            <person name="Sampaio E.P."/>
            <person name="Holland S.M."/>
            <person name="Tallon L.J."/>
            <person name="Sadzewicz L.K."/>
            <person name="Sengamalay N."/>
            <person name="Fraser C.M."/>
            <person name="Hine E."/>
            <person name="Shefchek K.A."/>
            <person name="Das S.P."/>
            <person name="Shallom S.J."/>
            <person name="Agrawal S."/>
            <person name="Tettelin H."/>
        </authorList>
    </citation>
    <scope>NUCLEOTIDE SEQUENCE [LARGE SCALE GENOMIC DNA]</scope>
    <source>
        <strain evidence="2 3">MAB_030201_1075</strain>
    </source>
</reference>
<dbReference type="NCBIfam" id="NF047428">
    <property type="entry name" value="ribo_Myco_bL37"/>
    <property type="match status" value="1"/>
</dbReference>
<dbReference type="AlphaFoldDB" id="A0A829PU25"/>
<dbReference type="EMBL" id="JAOX01000001">
    <property type="protein sequence ID" value="ETZ90631.1"/>
    <property type="molecule type" value="Genomic_DNA"/>
</dbReference>
<dbReference type="Proteomes" id="UP000019854">
    <property type="component" value="Unassembled WGS sequence"/>
</dbReference>
<gene>
    <name evidence="2" type="ORF">L829_4217</name>
</gene>
<sequence>MSAGPGPGTHLITKEIPMAKRGRKKRSRKHNAANHGKRPNS</sequence>
<organism evidence="2 3">
    <name type="scientific">Mycobacteroides abscessus MAB_030201_1075</name>
    <dbReference type="NCBI Taxonomy" id="1335410"/>
    <lineage>
        <taxon>Bacteria</taxon>
        <taxon>Bacillati</taxon>
        <taxon>Actinomycetota</taxon>
        <taxon>Actinomycetes</taxon>
        <taxon>Mycobacteriales</taxon>
        <taxon>Mycobacteriaceae</taxon>
        <taxon>Mycobacteroides</taxon>
        <taxon>Mycobacteroides abscessus</taxon>
    </lineage>
</organism>
<proteinExistence type="predicted"/>
<evidence type="ECO:0000256" key="1">
    <source>
        <dbReference type="SAM" id="MobiDB-lite"/>
    </source>
</evidence>
<feature type="compositionally biased region" description="Basic residues" evidence="1">
    <location>
        <begin position="20"/>
        <end position="41"/>
    </location>
</feature>
<comment type="caution">
    <text evidence="2">The sequence shown here is derived from an EMBL/GenBank/DDBJ whole genome shotgun (WGS) entry which is preliminary data.</text>
</comment>
<name>A0A829PU25_9MYCO</name>
<evidence type="ECO:0000313" key="3">
    <source>
        <dbReference type="Proteomes" id="UP000019854"/>
    </source>
</evidence>
<dbReference type="Pfam" id="PF26427">
    <property type="entry name" value="HR_L37"/>
    <property type="match status" value="1"/>
</dbReference>
<dbReference type="InterPro" id="IPR058090">
    <property type="entry name" value="bL37_actino"/>
</dbReference>
<evidence type="ECO:0000313" key="2">
    <source>
        <dbReference type="EMBL" id="ETZ90631.1"/>
    </source>
</evidence>
<accession>A0A829PU25</accession>